<dbReference type="InterPro" id="IPR000825">
    <property type="entry name" value="SUF_FeS_clus_asmbl_SufBD_core"/>
</dbReference>
<sequence>MIMMHSNWAKSNKYKEGFVTKLATEELKHGISEEVIRTISAKRNEPDWMLKFRLNAYQAWLKMEEPHWLKAHYKQLNYNDYSYYSIPKCSNSDNINHKNYLTNEVEDAFNKLGVPVREGQEVAVDAIFDSVSVSTTYSEKLAEQGIIFCSLTNAIQKYPELVRANLGSVVPINDNFFAALNSAVASDGTFVYVPQNVHCPMELSTYFRINAANTGQFERTIIIAEQGSDLSYIEGCSAPARKNYQLHAAVVEVIILKDAKVKYSTVQNWFSGNNSEGGIFNFVTKRALCLGDNAKMSWTQSETGSAITWKYPSVILRGDNSVGEFFSVALTNGYQQADTGTKMIHIGKNTRSTIISKGISAGNSENTYRGLVKMMPTATNARNFTQCDSMLIGNKCGAHTFPYVEVCNNTAKLEHEATTSRIGKDQLFYCCQRGISQDNAISMIVNGFCKDVFSELPLEFAVEAQRLLAINLEHSVG</sequence>
<dbReference type="Pfam" id="PF01458">
    <property type="entry name" value="SUFBD_core"/>
    <property type="match status" value="1"/>
</dbReference>
<dbReference type="NCBIfam" id="NF008773">
    <property type="entry name" value="PRK11814.1"/>
    <property type="match status" value="1"/>
</dbReference>
<dbReference type="EMBL" id="CP008985">
    <property type="protein sequence ID" value="AIN47382.1"/>
    <property type="molecule type" value="Genomic_DNA"/>
</dbReference>
<dbReference type="RefSeq" id="WP_051984610.1">
    <property type="nucleotide sequence ID" value="NZ_CP008985.1"/>
</dbReference>
<dbReference type="InterPro" id="IPR045595">
    <property type="entry name" value="SufBD_N"/>
</dbReference>
<accession>A0A088MYM0</accession>
<reference evidence="4 5" key="1">
    <citation type="journal article" date="2014" name="MBio">
        <title>Differential genome evolution between companion symbionts in an insect-bacterial symbiosis.</title>
        <authorList>
            <person name="Bennett G.M."/>
            <person name="McCutcheon J.P."/>
            <person name="MacDonald B.R."/>
            <person name="Romanovicz D."/>
            <person name="Moran N.A."/>
        </authorList>
    </citation>
    <scope>NUCLEOTIDE SEQUENCE [LARGE SCALE GENOMIC DNA]</scope>
    <source>
        <strain evidence="4 5">BGSS</strain>
    </source>
</reference>
<dbReference type="AlphaFoldDB" id="A0A088MYM0"/>
<dbReference type="Pfam" id="PF19295">
    <property type="entry name" value="SufBD_N"/>
    <property type="match status" value="1"/>
</dbReference>
<evidence type="ECO:0000313" key="5">
    <source>
        <dbReference type="Proteomes" id="UP000067325"/>
    </source>
</evidence>
<evidence type="ECO:0000313" key="4">
    <source>
        <dbReference type="EMBL" id="AIN47382.1"/>
    </source>
</evidence>
<dbReference type="InterPro" id="IPR037284">
    <property type="entry name" value="SUF_FeS_clus_asmbl_SufBD_sf"/>
</dbReference>
<feature type="domain" description="SUF system FeS cluster assembly SufBD N-terminal" evidence="3">
    <location>
        <begin position="129"/>
        <end position="199"/>
    </location>
</feature>
<dbReference type="KEGG" id="bcib:IM45_1029"/>
<dbReference type="eggNOG" id="COG0719">
    <property type="taxonomic scope" value="Bacteria"/>
</dbReference>
<name>A0A088MYM0_9GAMM</name>
<dbReference type="PANTHER" id="PTHR30508">
    <property type="entry name" value="FES CLUSTER ASSEMBLY PROTEIN SUF"/>
    <property type="match status" value="1"/>
</dbReference>
<dbReference type="NCBIfam" id="TIGR01980">
    <property type="entry name" value="sufB"/>
    <property type="match status" value="1"/>
</dbReference>
<dbReference type="SUPFAM" id="SSF101960">
    <property type="entry name" value="Stabilizer of iron transporter SufD"/>
    <property type="match status" value="1"/>
</dbReference>
<dbReference type="InterPro" id="IPR055346">
    <property type="entry name" value="Fe-S_cluster_assembly_SufBD"/>
</dbReference>
<dbReference type="Proteomes" id="UP000067325">
    <property type="component" value="Chromosome"/>
</dbReference>
<comment type="similarity">
    <text evidence="1">Belongs to the iron-sulfur cluster assembly SufBD family.</text>
</comment>
<gene>
    <name evidence="4" type="ORF">IM45_1029</name>
</gene>
<dbReference type="GO" id="GO:0016226">
    <property type="term" value="P:iron-sulfur cluster assembly"/>
    <property type="evidence" value="ECO:0007669"/>
    <property type="project" value="InterPro"/>
</dbReference>
<dbReference type="PANTHER" id="PTHR30508:SF1">
    <property type="entry name" value="UPF0051 PROTEIN ABCI8, CHLOROPLASTIC-RELATED"/>
    <property type="match status" value="1"/>
</dbReference>
<evidence type="ECO:0000259" key="2">
    <source>
        <dbReference type="Pfam" id="PF01458"/>
    </source>
</evidence>
<evidence type="ECO:0000259" key="3">
    <source>
        <dbReference type="Pfam" id="PF19295"/>
    </source>
</evidence>
<protein>
    <submittedName>
        <fullName evidence="4">Iron-sulfur cluster assembly protein SufB</fullName>
    </submittedName>
</protein>
<organism evidence="4 5">
    <name type="scientific">Candidatus Palibaumannia cicadellinicola</name>
    <dbReference type="NCBI Taxonomy" id="186490"/>
    <lineage>
        <taxon>Bacteria</taxon>
        <taxon>Pseudomonadati</taxon>
        <taxon>Pseudomonadota</taxon>
        <taxon>Gammaproteobacteria</taxon>
        <taxon>Candidatus Palibaumannia</taxon>
    </lineage>
</organism>
<dbReference type="InterPro" id="IPR010231">
    <property type="entry name" value="SUF_FeS_clus_asmbl_SufB"/>
</dbReference>
<proteinExistence type="inferred from homology"/>
<evidence type="ECO:0000256" key="1">
    <source>
        <dbReference type="ARBA" id="ARBA00043967"/>
    </source>
</evidence>
<feature type="domain" description="SUF system FeS cluster assembly SufBD core" evidence="2">
    <location>
        <begin position="207"/>
        <end position="448"/>
    </location>
</feature>
<dbReference type="OrthoDB" id="9803529at2"/>